<dbReference type="PANTHER" id="PTHR45620">
    <property type="entry name" value="PDF RECEPTOR-LIKE PROTEIN-RELATED"/>
    <property type="match status" value="1"/>
</dbReference>
<dbReference type="PRINTS" id="PR00249">
    <property type="entry name" value="GPCRSECRETIN"/>
</dbReference>
<feature type="transmembrane region" description="Helical" evidence="12">
    <location>
        <begin position="286"/>
        <end position="307"/>
    </location>
</feature>
<evidence type="ECO:0000256" key="13">
    <source>
        <dbReference type="SAM" id="SignalP"/>
    </source>
</evidence>
<evidence type="ECO:0000256" key="6">
    <source>
        <dbReference type="ARBA" id="ARBA00023040"/>
    </source>
</evidence>
<accession>A0A6J8B4S6</accession>
<feature type="chain" id="PRO_5026867517" evidence="13">
    <location>
        <begin position="25"/>
        <end position="541"/>
    </location>
</feature>
<dbReference type="GO" id="GO:0005886">
    <property type="term" value="C:plasma membrane"/>
    <property type="evidence" value="ECO:0007669"/>
    <property type="project" value="UniProtKB-SubCell"/>
</dbReference>
<dbReference type="InterPro" id="IPR017981">
    <property type="entry name" value="GPCR_2-like_7TM"/>
</dbReference>
<comment type="subcellular location">
    <subcellularLocation>
        <location evidence="1">Cell membrane</location>
        <topology evidence="1">Multi-pass membrane protein</topology>
    </subcellularLocation>
</comment>
<evidence type="ECO:0000256" key="11">
    <source>
        <dbReference type="SAM" id="MobiDB-lite"/>
    </source>
</evidence>
<sequence>MVNILNMSNLSVFLFIILFERSSASWCSTEKEITQLDQLKALSKALTDCNASLSEPINNNTECSGHFDGIMCWPPTKAGEISKQSCPDYIHGFNTSGYATKECLPTGTWYFHPKFNKSFADFTGCIPNIPFPSLPKPTRIELIKSHMESIQIIYRIGYAVSLIFLVIAVVVMTIFSKLRCQRNTIHMNLFLSFIFRSIICFIKDEHGIPEDETNIMDEVLRQLNSSEASWWCKLVHALFFYILVANYMWIFVEGIYLHTLIFVTTFHNISHKMFRILIVLGWVSRALIIPLQYISVSPIVCVMPWIIVRVIYEDTLCWNLHNQDNGFHWILQGPIIATLSVNFFFFLNIIRVLFTKLSATNTRDPKCYRKLAKSTLVLIPLFGVHYIMFMAIPICLEPEMEVAWLYIELFFSSFQGFAVSMLFCFTLDEVKSEIKKHWQRHMLRRQSMTSTRSTRTFSVQSSGSGHEQESPTYKRQNGLSLIRAVESCNSLGKDITNYDTETELYHNNSDENGGLYFESSVKLKDDNENLPLFSSEIATVL</sequence>
<dbReference type="InterPro" id="IPR050332">
    <property type="entry name" value="GPCR_2"/>
</dbReference>
<dbReference type="GO" id="GO:0007166">
    <property type="term" value="P:cell surface receptor signaling pathway"/>
    <property type="evidence" value="ECO:0007669"/>
    <property type="project" value="InterPro"/>
</dbReference>
<comment type="similarity">
    <text evidence="2">Belongs to the G-protein coupled receptor 2 family.</text>
</comment>
<feature type="domain" description="G-protein coupled receptors family 2 profile 2" evidence="15">
    <location>
        <begin position="150"/>
        <end position="427"/>
    </location>
</feature>
<feature type="transmembrane region" description="Helical" evidence="12">
    <location>
        <begin position="230"/>
        <end position="249"/>
    </location>
</feature>
<dbReference type="Pfam" id="PF00002">
    <property type="entry name" value="7tm_2"/>
    <property type="match status" value="1"/>
</dbReference>
<proteinExistence type="inferred from homology"/>
<feature type="signal peptide" evidence="13">
    <location>
        <begin position="1"/>
        <end position="24"/>
    </location>
</feature>
<keyword evidence="13" id="KW-0732">Signal</keyword>
<keyword evidence="4 12" id="KW-0812">Transmembrane</keyword>
<dbReference type="Gene3D" id="4.10.1240.10">
    <property type="entry name" value="GPCR, family 2, extracellular hormone receptor domain"/>
    <property type="match status" value="1"/>
</dbReference>
<dbReference type="GO" id="GO:0008528">
    <property type="term" value="F:G protein-coupled peptide receptor activity"/>
    <property type="evidence" value="ECO:0007669"/>
    <property type="project" value="TreeGrafter"/>
</dbReference>
<feature type="transmembrane region" description="Helical" evidence="12">
    <location>
        <begin position="152"/>
        <end position="175"/>
    </location>
</feature>
<dbReference type="OrthoDB" id="6022368at2759"/>
<feature type="region of interest" description="Disordered" evidence="11">
    <location>
        <begin position="445"/>
        <end position="474"/>
    </location>
</feature>
<gene>
    <name evidence="16" type="ORF">MCOR_15064</name>
</gene>
<dbReference type="EMBL" id="CACVKT020002617">
    <property type="protein sequence ID" value="CAC5378938.1"/>
    <property type="molecule type" value="Genomic_DNA"/>
</dbReference>
<feature type="domain" description="G-protein coupled receptors family 2 profile 1" evidence="14">
    <location>
        <begin position="48"/>
        <end position="129"/>
    </location>
</feature>
<dbReference type="AlphaFoldDB" id="A0A6J8B4S6"/>
<dbReference type="PROSITE" id="PS50227">
    <property type="entry name" value="G_PROTEIN_RECEP_F2_3"/>
    <property type="match status" value="1"/>
</dbReference>
<name>A0A6J8B4S6_MYTCO</name>
<dbReference type="InterPro" id="IPR017983">
    <property type="entry name" value="GPCR_2_secretin-like_CS"/>
</dbReference>
<evidence type="ECO:0000256" key="12">
    <source>
        <dbReference type="SAM" id="Phobius"/>
    </source>
</evidence>
<feature type="transmembrane region" description="Helical" evidence="12">
    <location>
        <begin position="404"/>
        <end position="427"/>
    </location>
</feature>
<dbReference type="InterPro" id="IPR036445">
    <property type="entry name" value="GPCR_2_extracell_dom_sf"/>
</dbReference>
<keyword evidence="7 12" id="KW-0472">Membrane</keyword>
<dbReference type="GO" id="GO:0017046">
    <property type="term" value="F:peptide hormone binding"/>
    <property type="evidence" value="ECO:0007669"/>
    <property type="project" value="TreeGrafter"/>
</dbReference>
<evidence type="ECO:0000256" key="1">
    <source>
        <dbReference type="ARBA" id="ARBA00004651"/>
    </source>
</evidence>
<dbReference type="GO" id="GO:0007188">
    <property type="term" value="P:adenylate cyclase-modulating G protein-coupled receptor signaling pathway"/>
    <property type="evidence" value="ECO:0007669"/>
    <property type="project" value="TreeGrafter"/>
</dbReference>
<evidence type="ECO:0000256" key="9">
    <source>
        <dbReference type="ARBA" id="ARBA00023180"/>
    </source>
</evidence>
<evidence type="ECO:0000256" key="5">
    <source>
        <dbReference type="ARBA" id="ARBA00022989"/>
    </source>
</evidence>
<organism evidence="16 17">
    <name type="scientific">Mytilus coruscus</name>
    <name type="common">Sea mussel</name>
    <dbReference type="NCBI Taxonomy" id="42192"/>
    <lineage>
        <taxon>Eukaryota</taxon>
        <taxon>Metazoa</taxon>
        <taxon>Spiralia</taxon>
        <taxon>Lophotrochozoa</taxon>
        <taxon>Mollusca</taxon>
        <taxon>Bivalvia</taxon>
        <taxon>Autobranchia</taxon>
        <taxon>Pteriomorphia</taxon>
        <taxon>Mytilida</taxon>
        <taxon>Mytiloidea</taxon>
        <taxon>Mytilidae</taxon>
        <taxon>Mytilinae</taxon>
        <taxon>Mytilus</taxon>
    </lineage>
</organism>
<keyword evidence="5 12" id="KW-1133">Transmembrane helix</keyword>
<keyword evidence="8" id="KW-0675">Receptor</keyword>
<keyword evidence="10" id="KW-0807">Transducer</keyword>
<dbReference type="PROSITE" id="PS50261">
    <property type="entry name" value="G_PROTEIN_RECEP_F2_4"/>
    <property type="match status" value="1"/>
</dbReference>
<feature type="transmembrane region" description="Helical" evidence="12">
    <location>
        <begin position="255"/>
        <end position="274"/>
    </location>
</feature>
<evidence type="ECO:0000313" key="16">
    <source>
        <dbReference type="EMBL" id="CAC5378938.1"/>
    </source>
</evidence>
<keyword evidence="9" id="KW-0325">Glycoprotein</keyword>
<keyword evidence="6" id="KW-0297">G-protein coupled receptor</keyword>
<evidence type="ECO:0000256" key="7">
    <source>
        <dbReference type="ARBA" id="ARBA00023136"/>
    </source>
</evidence>
<evidence type="ECO:0000313" key="17">
    <source>
        <dbReference type="Proteomes" id="UP000507470"/>
    </source>
</evidence>
<evidence type="ECO:0000256" key="3">
    <source>
        <dbReference type="ARBA" id="ARBA00022475"/>
    </source>
</evidence>
<dbReference type="InterPro" id="IPR001879">
    <property type="entry name" value="GPCR_2_extracellular_dom"/>
</dbReference>
<feature type="compositionally biased region" description="Low complexity" evidence="11">
    <location>
        <begin position="445"/>
        <end position="462"/>
    </location>
</feature>
<dbReference type="PROSITE" id="PS00649">
    <property type="entry name" value="G_PROTEIN_RECEP_F2_1"/>
    <property type="match status" value="1"/>
</dbReference>
<evidence type="ECO:0000256" key="2">
    <source>
        <dbReference type="ARBA" id="ARBA00005314"/>
    </source>
</evidence>
<keyword evidence="3" id="KW-1003">Cell membrane</keyword>
<dbReference type="SUPFAM" id="SSF111418">
    <property type="entry name" value="Hormone receptor domain"/>
    <property type="match status" value="1"/>
</dbReference>
<dbReference type="Pfam" id="PF02793">
    <property type="entry name" value="HRM"/>
    <property type="match status" value="1"/>
</dbReference>
<protein>
    <submittedName>
        <fullName evidence="16">PTHR1</fullName>
    </submittedName>
</protein>
<feature type="transmembrane region" description="Helical" evidence="12">
    <location>
        <begin position="327"/>
        <end position="350"/>
    </location>
</feature>
<dbReference type="InterPro" id="IPR000832">
    <property type="entry name" value="GPCR_2_secretin-like"/>
</dbReference>
<evidence type="ECO:0000256" key="4">
    <source>
        <dbReference type="ARBA" id="ARBA00022692"/>
    </source>
</evidence>
<evidence type="ECO:0000256" key="10">
    <source>
        <dbReference type="ARBA" id="ARBA00023224"/>
    </source>
</evidence>
<evidence type="ECO:0000256" key="8">
    <source>
        <dbReference type="ARBA" id="ARBA00023170"/>
    </source>
</evidence>
<reference evidence="16 17" key="1">
    <citation type="submission" date="2020-06" db="EMBL/GenBank/DDBJ databases">
        <authorList>
            <person name="Li R."/>
            <person name="Bekaert M."/>
        </authorList>
    </citation>
    <scope>NUCLEOTIDE SEQUENCE [LARGE SCALE GENOMIC DNA]</scope>
    <source>
        <strain evidence="17">wild</strain>
    </source>
</reference>
<feature type="transmembrane region" description="Helical" evidence="12">
    <location>
        <begin position="371"/>
        <end position="392"/>
    </location>
</feature>
<evidence type="ECO:0000259" key="14">
    <source>
        <dbReference type="PROSITE" id="PS50227"/>
    </source>
</evidence>
<evidence type="ECO:0000259" key="15">
    <source>
        <dbReference type="PROSITE" id="PS50261"/>
    </source>
</evidence>
<keyword evidence="17" id="KW-1185">Reference proteome</keyword>
<dbReference type="PANTHER" id="PTHR45620:SF1">
    <property type="entry name" value="G-PROTEIN COUPLED RECEPTORS FAMILY 2 PROFILE 2 DOMAIN-CONTAINING PROTEIN"/>
    <property type="match status" value="1"/>
</dbReference>
<dbReference type="Gene3D" id="1.20.1070.10">
    <property type="entry name" value="Rhodopsin 7-helix transmembrane proteins"/>
    <property type="match status" value="1"/>
</dbReference>
<dbReference type="Proteomes" id="UP000507470">
    <property type="component" value="Unassembled WGS sequence"/>
</dbReference>
<dbReference type="SUPFAM" id="SSF81321">
    <property type="entry name" value="Family A G protein-coupled receptor-like"/>
    <property type="match status" value="1"/>
</dbReference>
<dbReference type="SMART" id="SM00008">
    <property type="entry name" value="HormR"/>
    <property type="match status" value="1"/>
</dbReference>